<dbReference type="InParanoid" id="A0A061GXM5"/>
<accession>A0A061GXM5</accession>
<dbReference type="HOGENOM" id="CLU_2659536_0_0_1"/>
<evidence type="ECO:0000313" key="2">
    <source>
        <dbReference type="Proteomes" id="UP000026915"/>
    </source>
</evidence>
<reference evidence="1 2" key="1">
    <citation type="journal article" date="2013" name="Genome Biol.">
        <title>The genome sequence of the most widely cultivated cacao type and its use to identify candidate genes regulating pod color.</title>
        <authorList>
            <person name="Motamayor J.C."/>
            <person name="Mockaitis K."/>
            <person name="Schmutz J."/>
            <person name="Haiminen N."/>
            <person name="Iii D.L."/>
            <person name="Cornejo O."/>
            <person name="Findley S.D."/>
            <person name="Zheng P."/>
            <person name="Utro F."/>
            <person name="Royaert S."/>
            <person name="Saski C."/>
            <person name="Jenkins J."/>
            <person name="Podicheti R."/>
            <person name="Zhao M."/>
            <person name="Scheffler B.E."/>
            <person name="Stack J.C."/>
            <person name="Feltus F.A."/>
            <person name="Mustiga G.M."/>
            <person name="Amores F."/>
            <person name="Phillips W."/>
            <person name="Marelli J.P."/>
            <person name="May G.D."/>
            <person name="Shapiro H."/>
            <person name="Ma J."/>
            <person name="Bustamante C.D."/>
            <person name="Schnell R.J."/>
            <person name="Main D."/>
            <person name="Gilbert D."/>
            <person name="Parida L."/>
            <person name="Kuhn D.N."/>
        </authorList>
    </citation>
    <scope>NUCLEOTIDE SEQUENCE [LARGE SCALE GENOMIC DNA]</scope>
    <source>
        <strain evidence="2">cv. Matina 1-6</strain>
    </source>
</reference>
<dbReference type="Gramene" id="EOY34148">
    <property type="protein sequence ID" value="EOY34148"/>
    <property type="gene ID" value="TCM_041908"/>
</dbReference>
<keyword evidence="2" id="KW-1185">Reference proteome</keyword>
<evidence type="ECO:0000313" key="1">
    <source>
        <dbReference type="EMBL" id="EOY34148.1"/>
    </source>
</evidence>
<gene>
    <name evidence="1" type="ORF">TCM_041908</name>
</gene>
<dbReference type="Proteomes" id="UP000026915">
    <property type="component" value="Chromosome 9"/>
</dbReference>
<sequence>MVCTRSVWIEQMKKNWGLSSFRFEPQEMRKSNTCSSINPFPPSPSTLIVPYPRLHGIPLAITIITHLHELEDGVSI</sequence>
<name>A0A061GXM5_THECC</name>
<protein>
    <submittedName>
        <fullName evidence="1">Uncharacterized protein</fullName>
    </submittedName>
</protein>
<dbReference type="AlphaFoldDB" id="A0A061GXM5"/>
<organism evidence="1 2">
    <name type="scientific">Theobroma cacao</name>
    <name type="common">Cacao</name>
    <name type="synonym">Cocoa</name>
    <dbReference type="NCBI Taxonomy" id="3641"/>
    <lineage>
        <taxon>Eukaryota</taxon>
        <taxon>Viridiplantae</taxon>
        <taxon>Streptophyta</taxon>
        <taxon>Embryophyta</taxon>
        <taxon>Tracheophyta</taxon>
        <taxon>Spermatophyta</taxon>
        <taxon>Magnoliopsida</taxon>
        <taxon>eudicotyledons</taxon>
        <taxon>Gunneridae</taxon>
        <taxon>Pentapetalae</taxon>
        <taxon>rosids</taxon>
        <taxon>malvids</taxon>
        <taxon>Malvales</taxon>
        <taxon>Malvaceae</taxon>
        <taxon>Byttnerioideae</taxon>
        <taxon>Theobroma</taxon>
    </lineage>
</organism>
<dbReference type="EMBL" id="CM001887">
    <property type="protein sequence ID" value="EOY34148.1"/>
    <property type="molecule type" value="Genomic_DNA"/>
</dbReference>
<proteinExistence type="predicted"/>